<accession>A0A4Z1SM51</accession>
<dbReference type="AlphaFoldDB" id="A0A4Z1SM51"/>
<gene>
    <name evidence="1" type="ORF">GMRT_10180</name>
</gene>
<dbReference type="VEuPathDB" id="GiardiaDB:GMRT_10180"/>
<protein>
    <submittedName>
        <fullName evidence="1">Uncharacterized protein</fullName>
    </submittedName>
</protein>
<organism evidence="1 2">
    <name type="scientific">Giardia muris</name>
    <dbReference type="NCBI Taxonomy" id="5742"/>
    <lineage>
        <taxon>Eukaryota</taxon>
        <taxon>Metamonada</taxon>
        <taxon>Diplomonadida</taxon>
        <taxon>Hexamitidae</taxon>
        <taxon>Giardiinae</taxon>
        <taxon>Giardia</taxon>
    </lineage>
</organism>
<dbReference type="OrthoDB" id="10258291at2759"/>
<keyword evidence="2" id="KW-1185">Reference proteome</keyword>
<dbReference type="Proteomes" id="UP000315496">
    <property type="component" value="Chromosome 4"/>
</dbReference>
<reference evidence="1 2" key="1">
    <citation type="submission" date="2019-05" db="EMBL/GenBank/DDBJ databases">
        <title>The compact genome of Giardia muris reveals important steps in the evolution of intestinal protozoan parasites.</title>
        <authorList>
            <person name="Xu F."/>
            <person name="Jimenez-Gonzalez A."/>
            <person name="Einarsson E."/>
            <person name="Astvaldsson A."/>
            <person name="Peirasmaki D."/>
            <person name="Eckmann L."/>
            <person name="Andersson J.O."/>
            <person name="Svard S.G."/>
            <person name="Jerlstrom-Hultqvist J."/>
        </authorList>
    </citation>
    <scope>NUCLEOTIDE SEQUENCE [LARGE SCALE GENOMIC DNA]</scope>
    <source>
        <strain evidence="1 2">Roberts-Thomson</strain>
    </source>
</reference>
<evidence type="ECO:0000313" key="2">
    <source>
        <dbReference type="Proteomes" id="UP000315496"/>
    </source>
</evidence>
<evidence type="ECO:0000313" key="1">
    <source>
        <dbReference type="EMBL" id="TNJ26752.1"/>
    </source>
</evidence>
<name>A0A4Z1SM51_GIAMU</name>
<sequence length="236" mass="26384">MVFVSRICYLCMDPPSCRGSYLFSLRTGQFYTTTDDSGSAGLTLLVDGSQIKVCEVPAQSYFDLLGGLTPLDMSVPIPESMIWSILQRVHRTIEELDGQAAILYQTEEGDIESSVHYEYGDKDDALFALGVLTLCLMTVSPFTRVSQYIENLVLDLLEYDFTLESTIYTAELINHITSLCALGKRIGQVESPRCISMVSTHPLIEVPMRNEDTSRSHLQEHVLFAKPEVRGSKRVV</sequence>
<proteinExistence type="predicted"/>
<comment type="caution">
    <text evidence="1">The sequence shown here is derived from an EMBL/GenBank/DDBJ whole genome shotgun (WGS) entry which is preliminary data.</text>
</comment>
<dbReference type="EMBL" id="VDLU01000004">
    <property type="protein sequence ID" value="TNJ26752.1"/>
    <property type="molecule type" value="Genomic_DNA"/>
</dbReference>